<name>A0ABD3XFK0_SINWO</name>
<dbReference type="PROSITE" id="PS51252">
    <property type="entry name" value="ANTISTASIN"/>
    <property type="match status" value="2"/>
</dbReference>
<keyword evidence="1" id="KW-0646">Protease inhibitor</keyword>
<dbReference type="Gene3D" id="2.10.22.10">
    <property type="entry name" value="Antistasin, domain 1"/>
    <property type="match status" value="2"/>
</dbReference>
<dbReference type="Pfam" id="PF02822">
    <property type="entry name" value="Antistasin"/>
    <property type="match status" value="2"/>
</dbReference>
<comment type="caution">
    <text evidence="5">The sequence shown here is derived from an EMBL/GenBank/DDBJ whole genome shotgun (WGS) entry which is preliminary data.</text>
</comment>
<feature type="chain" id="PRO_5044825318" description="Antistasin-like domain-containing protein" evidence="3">
    <location>
        <begin position="18"/>
        <end position="299"/>
    </location>
</feature>
<evidence type="ECO:0000259" key="4">
    <source>
        <dbReference type="PROSITE" id="PS51252"/>
    </source>
</evidence>
<evidence type="ECO:0000313" key="5">
    <source>
        <dbReference type="EMBL" id="KAL3884416.1"/>
    </source>
</evidence>
<dbReference type="EMBL" id="JBJQND010000002">
    <property type="protein sequence ID" value="KAL3884416.1"/>
    <property type="molecule type" value="Genomic_DNA"/>
</dbReference>
<keyword evidence="2" id="KW-0722">Serine protease inhibitor</keyword>
<evidence type="ECO:0000256" key="2">
    <source>
        <dbReference type="ARBA" id="ARBA00022900"/>
    </source>
</evidence>
<evidence type="ECO:0000256" key="1">
    <source>
        <dbReference type="ARBA" id="ARBA00022690"/>
    </source>
</evidence>
<dbReference type="GO" id="GO:0004867">
    <property type="term" value="F:serine-type endopeptidase inhibitor activity"/>
    <property type="evidence" value="ECO:0007669"/>
    <property type="project" value="UniProtKB-KW"/>
</dbReference>
<keyword evidence="3" id="KW-0732">Signal</keyword>
<dbReference type="InterPro" id="IPR011061">
    <property type="entry name" value="Hirudin/antistatin"/>
</dbReference>
<accession>A0ABD3XFK0</accession>
<feature type="domain" description="Antistasin-like" evidence="4">
    <location>
        <begin position="214"/>
        <end position="240"/>
    </location>
</feature>
<evidence type="ECO:0000313" key="6">
    <source>
        <dbReference type="Proteomes" id="UP001634394"/>
    </source>
</evidence>
<sequence>MFTRVLFFTLLLAYSYGQFPNFFASILKGTGNNCMTGSVSCLPAPWCRRLVDESGCAKCDCSQMESKAPENIEIFKRSNPTSLSGEMLGALRDYQRGQIALMGLLQLYGAQVNPMASILGGSSMFNGGMGPGSPPVQNVNSSCDPAPYTCVVPPPWCQRVVNQQGCVKCICGQELQLYLQNLQGTSSVMSQPPGFLSPSASSMTSSASPLGKSCLASFFCTKICDNGYVTDNDGCPVCLCISGQTPPQNQQTSSNPPVTVTTSSSNHVISCPGIFDCDKMCDRGYVTDPSGCPLCQCMT</sequence>
<feature type="signal peptide" evidence="3">
    <location>
        <begin position="1"/>
        <end position="17"/>
    </location>
</feature>
<proteinExistence type="predicted"/>
<dbReference type="Proteomes" id="UP001634394">
    <property type="component" value="Unassembled WGS sequence"/>
</dbReference>
<dbReference type="AlphaFoldDB" id="A0ABD3XFK0"/>
<dbReference type="SUPFAM" id="SSF57262">
    <property type="entry name" value="Leech antihemostatic proteins"/>
    <property type="match status" value="2"/>
</dbReference>
<keyword evidence="6" id="KW-1185">Reference proteome</keyword>
<protein>
    <recommendedName>
        <fullName evidence="4">Antistasin-like domain-containing protein</fullName>
    </recommendedName>
</protein>
<dbReference type="InterPro" id="IPR004094">
    <property type="entry name" value="Antistasin-like"/>
</dbReference>
<feature type="domain" description="Antistasin-like" evidence="4">
    <location>
        <begin position="271"/>
        <end position="297"/>
    </location>
</feature>
<reference evidence="5 6" key="1">
    <citation type="submission" date="2024-11" db="EMBL/GenBank/DDBJ databases">
        <title>Chromosome-level genome assembly of the freshwater bivalve Anodonta woodiana.</title>
        <authorList>
            <person name="Chen X."/>
        </authorList>
    </citation>
    <scope>NUCLEOTIDE SEQUENCE [LARGE SCALE GENOMIC DNA]</scope>
    <source>
        <strain evidence="5">MN2024</strain>
        <tissue evidence="5">Gills</tissue>
    </source>
</reference>
<evidence type="ECO:0000256" key="3">
    <source>
        <dbReference type="SAM" id="SignalP"/>
    </source>
</evidence>
<organism evidence="5 6">
    <name type="scientific">Sinanodonta woodiana</name>
    <name type="common">Chinese pond mussel</name>
    <name type="synonym">Anodonta woodiana</name>
    <dbReference type="NCBI Taxonomy" id="1069815"/>
    <lineage>
        <taxon>Eukaryota</taxon>
        <taxon>Metazoa</taxon>
        <taxon>Spiralia</taxon>
        <taxon>Lophotrochozoa</taxon>
        <taxon>Mollusca</taxon>
        <taxon>Bivalvia</taxon>
        <taxon>Autobranchia</taxon>
        <taxon>Heteroconchia</taxon>
        <taxon>Palaeoheterodonta</taxon>
        <taxon>Unionida</taxon>
        <taxon>Unionoidea</taxon>
        <taxon>Unionidae</taxon>
        <taxon>Unioninae</taxon>
        <taxon>Sinanodonta</taxon>
    </lineage>
</organism>
<gene>
    <name evidence="5" type="ORF">ACJMK2_024555</name>
</gene>